<dbReference type="EMBL" id="AP011532">
    <property type="protein sequence ID" value="BAI62968.1"/>
    <property type="molecule type" value="Genomic_DNA"/>
</dbReference>
<dbReference type="GeneID" id="8682571"/>
<feature type="transmembrane region" description="Helical" evidence="3">
    <location>
        <begin position="52"/>
        <end position="75"/>
    </location>
</feature>
<feature type="transmembrane region" description="Helical" evidence="3">
    <location>
        <begin position="147"/>
        <end position="180"/>
    </location>
</feature>
<dbReference type="InterPro" id="IPR000462">
    <property type="entry name" value="CDP-OH_P_trans"/>
</dbReference>
<dbReference type="KEGG" id="mpd:MCP_2896"/>
<evidence type="ECO:0000313" key="4">
    <source>
        <dbReference type="EMBL" id="BAI62968.1"/>
    </source>
</evidence>
<dbReference type="GO" id="GO:0016780">
    <property type="term" value="F:phosphotransferase activity, for other substituted phosphate groups"/>
    <property type="evidence" value="ECO:0007669"/>
    <property type="project" value="InterPro"/>
</dbReference>
<feature type="transmembrane region" description="Helical" evidence="3">
    <location>
        <begin position="96"/>
        <end position="127"/>
    </location>
</feature>
<dbReference type="AlphaFoldDB" id="D1Z2P6"/>
<dbReference type="GO" id="GO:0016020">
    <property type="term" value="C:membrane"/>
    <property type="evidence" value="ECO:0007669"/>
    <property type="project" value="InterPro"/>
</dbReference>
<dbReference type="InParanoid" id="D1Z2P6"/>
<feature type="transmembrane region" description="Helical" evidence="3">
    <location>
        <begin position="21"/>
        <end position="46"/>
    </location>
</feature>
<dbReference type="InterPro" id="IPR048254">
    <property type="entry name" value="CDP_ALCOHOL_P_TRANSF_CS"/>
</dbReference>
<dbReference type="Pfam" id="PF01066">
    <property type="entry name" value="CDP-OH_P_transf"/>
    <property type="match status" value="1"/>
</dbReference>
<dbReference type="STRING" id="304371.MCP_2896"/>
<reference evidence="4 5" key="2">
    <citation type="journal article" date="2008" name="Int. J. Syst. Evol. Microbiol.">
        <title>Methanocella paludicola gen. nov., sp. nov., a methane-producing archaeon, the first isolate of the lineage 'Rice Cluster I', and proposal of the new archaeal order Methanocellales ord. nov.</title>
        <authorList>
            <person name="Sakai S."/>
            <person name="Imachi H."/>
            <person name="Hanada S."/>
            <person name="Ohashi A."/>
            <person name="Harada H."/>
            <person name="Kamagata Y."/>
        </authorList>
    </citation>
    <scope>NUCLEOTIDE SEQUENCE [LARGE SCALE GENOMIC DNA]</scope>
    <source>
        <strain evidence="5">DSM 17711 / JCM 13418 / NBRC 101707 / SANAE</strain>
    </source>
</reference>
<comment type="similarity">
    <text evidence="2">Belongs to the CDP-alcohol phosphatidyltransferase class-I family.</text>
</comment>
<dbReference type="RefSeq" id="WP_012901638.1">
    <property type="nucleotide sequence ID" value="NC_013665.1"/>
</dbReference>
<sequence>MSFLYALKPEKDRLMCPFCRALGSAGVTPNMVTAAGLLLSIVSGLLAASGELHWAILVFLAGAALDALDGSLARACGMGSEFGRYFDSFADRASELFFVVGAVLGGVPATAFLVVLGSFVLLGARVYNHRKGLSSNAAMFGRPERLALLVAGLLCQAPFDTAFFAAAFVLCLVSSAQALASGNIQKLMQKIDRYISR</sequence>
<reference evidence="5" key="3">
    <citation type="journal article" date="2011" name="PLoS ONE">
        <title>Genome sequence of a mesophilic hydrogenotrophic methanogen Methanocella paludicola, the first cultivated representative of the order Methanocellales.</title>
        <authorList>
            <person name="Sakai S."/>
            <person name="Takaki Y."/>
            <person name="Shimamura S."/>
            <person name="Sekine M."/>
            <person name="Tajima T."/>
            <person name="Kosugi H."/>
            <person name="Ichikawa N."/>
            <person name="Tasumi E."/>
            <person name="Hiraki A.T."/>
            <person name="Shimizu A."/>
            <person name="Kato Y."/>
            <person name="Nishiko R."/>
            <person name="Mori K."/>
            <person name="Fujita N."/>
            <person name="Imachi H."/>
            <person name="Takai K."/>
        </authorList>
    </citation>
    <scope>NUCLEOTIDE SEQUENCE [LARGE SCALE GENOMIC DNA]</scope>
    <source>
        <strain evidence="5">DSM 17711 / JCM 13418 / NBRC 101707 / SANAE</strain>
    </source>
</reference>
<reference evidence="4 5" key="1">
    <citation type="journal article" date="2007" name="Appl. Environ. Microbiol.">
        <title>Isolation of key methanogens for global methane emission from rice paddy fields: a novel isolate affiliated with the clone cluster rice cluster I.</title>
        <authorList>
            <person name="Sakai S."/>
            <person name="Imachi H."/>
            <person name="Sekiguchi Y."/>
            <person name="Ohashi A."/>
            <person name="Harada H."/>
            <person name="Kamagata Y."/>
        </authorList>
    </citation>
    <scope>NUCLEOTIDE SEQUENCE [LARGE SCALE GENOMIC DNA]</scope>
    <source>
        <strain evidence="5">DSM 17711 / JCM 13418 / NBRC 101707 / SANAE</strain>
    </source>
</reference>
<keyword evidence="5" id="KW-1185">Reference proteome</keyword>
<gene>
    <name evidence="4" type="ordered locus">MCP_2896</name>
</gene>
<dbReference type="GO" id="GO:0008654">
    <property type="term" value="P:phospholipid biosynthetic process"/>
    <property type="evidence" value="ECO:0007669"/>
    <property type="project" value="InterPro"/>
</dbReference>
<keyword evidence="1 2" id="KW-0808">Transferase</keyword>
<dbReference type="PROSITE" id="PS00379">
    <property type="entry name" value="CDP_ALCOHOL_P_TRANSF"/>
    <property type="match status" value="1"/>
</dbReference>
<evidence type="ECO:0000256" key="2">
    <source>
        <dbReference type="RuleBase" id="RU003750"/>
    </source>
</evidence>
<organism evidence="4 5">
    <name type="scientific">Methanocella paludicola (strain DSM 17711 / JCM 13418 / NBRC 101707 / SANAE)</name>
    <dbReference type="NCBI Taxonomy" id="304371"/>
    <lineage>
        <taxon>Archaea</taxon>
        <taxon>Methanobacteriati</taxon>
        <taxon>Methanobacteriota</taxon>
        <taxon>Stenosarchaea group</taxon>
        <taxon>Methanomicrobia</taxon>
        <taxon>Methanocellales</taxon>
        <taxon>Methanocellaceae</taxon>
        <taxon>Methanocella</taxon>
    </lineage>
</organism>
<keyword evidence="3" id="KW-0812">Transmembrane</keyword>
<keyword evidence="3" id="KW-1133">Transmembrane helix</keyword>
<dbReference type="InterPro" id="IPR043130">
    <property type="entry name" value="CDP-OH_PTrfase_TM_dom"/>
</dbReference>
<evidence type="ECO:0000313" key="5">
    <source>
        <dbReference type="Proteomes" id="UP000001882"/>
    </source>
</evidence>
<proteinExistence type="inferred from homology"/>
<name>D1Z2P6_METPS</name>
<keyword evidence="3" id="KW-0472">Membrane</keyword>
<dbReference type="Proteomes" id="UP000001882">
    <property type="component" value="Chromosome"/>
</dbReference>
<evidence type="ECO:0000256" key="3">
    <source>
        <dbReference type="SAM" id="Phobius"/>
    </source>
</evidence>
<dbReference type="Gene3D" id="1.20.120.1760">
    <property type="match status" value="1"/>
</dbReference>
<evidence type="ECO:0000256" key="1">
    <source>
        <dbReference type="ARBA" id="ARBA00022679"/>
    </source>
</evidence>
<dbReference type="eggNOG" id="arCOG00670">
    <property type="taxonomic scope" value="Archaea"/>
</dbReference>
<accession>D1Z2P6</accession>
<protein>
    <submittedName>
        <fullName evidence="4">CDP-alcohol phosphatidyltransferase family protein</fullName>
    </submittedName>
</protein>
<dbReference type="OrthoDB" id="9904at2157"/>